<keyword evidence="2" id="KW-1185">Reference proteome</keyword>
<dbReference type="AlphaFoldDB" id="A0AA38ZPU3"/>
<organism evidence="1 2">
    <name type="scientific">Vitis rotundifolia</name>
    <name type="common">Muscadine grape</name>
    <dbReference type="NCBI Taxonomy" id="103349"/>
    <lineage>
        <taxon>Eukaryota</taxon>
        <taxon>Viridiplantae</taxon>
        <taxon>Streptophyta</taxon>
        <taxon>Embryophyta</taxon>
        <taxon>Tracheophyta</taxon>
        <taxon>Spermatophyta</taxon>
        <taxon>Magnoliopsida</taxon>
        <taxon>eudicotyledons</taxon>
        <taxon>Gunneridae</taxon>
        <taxon>Pentapetalae</taxon>
        <taxon>rosids</taxon>
        <taxon>Vitales</taxon>
        <taxon>Vitaceae</taxon>
        <taxon>Viteae</taxon>
        <taxon>Vitis</taxon>
    </lineage>
</organism>
<name>A0AA38ZPU3_VITRO</name>
<evidence type="ECO:0000313" key="1">
    <source>
        <dbReference type="EMBL" id="KAJ9692188.1"/>
    </source>
</evidence>
<dbReference type="EMBL" id="JARBHA010000009">
    <property type="protein sequence ID" value="KAJ9692188.1"/>
    <property type="molecule type" value="Genomic_DNA"/>
</dbReference>
<comment type="caution">
    <text evidence="1">The sequence shown here is derived from an EMBL/GenBank/DDBJ whole genome shotgun (WGS) entry which is preliminary data.</text>
</comment>
<gene>
    <name evidence="1" type="ORF">PVL29_011317</name>
</gene>
<dbReference type="Proteomes" id="UP001168098">
    <property type="component" value="Unassembled WGS sequence"/>
</dbReference>
<reference evidence="1 2" key="1">
    <citation type="journal article" date="2023" name="BMC Biotechnol.">
        <title>Vitis rotundifolia cv Carlos genome sequencing.</title>
        <authorList>
            <person name="Huff M."/>
            <person name="Hulse-Kemp A."/>
            <person name="Scheffler B."/>
            <person name="Youngblood R."/>
            <person name="Simpson S."/>
            <person name="Babiker E."/>
            <person name="Staton M."/>
        </authorList>
    </citation>
    <scope>NUCLEOTIDE SEQUENCE [LARGE SCALE GENOMIC DNA]</scope>
    <source>
        <tissue evidence="1">Leaf</tissue>
    </source>
</reference>
<proteinExistence type="predicted"/>
<protein>
    <submittedName>
        <fullName evidence="1">Uncharacterized protein</fullName>
    </submittedName>
</protein>
<sequence length="137" mass="15445">MEAGITPYSDHDHKSKGSELALWSARSTAPPPRLADFDYSKDIFENDTEVWTLGGFVRRCQCIPDLGSHHSDSAQRACSCFTAALTSCTVHPDSNTCLLLPCLLDIHLVNTHETNFWCSNQGPSSIEWYLWKVRRMQ</sequence>
<evidence type="ECO:0000313" key="2">
    <source>
        <dbReference type="Proteomes" id="UP001168098"/>
    </source>
</evidence>
<accession>A0AA38ZPU3</accession>